<dbReference type="EMBL" id="SDMP01000013">
    <property type="protein sequence ID" value="RYR23429.1"/>
    <property type="molecule type" value="Genomic_DNA"/>
</dbReference>
<dbReference type="InterPro" id="IPR029063">
    <property type="entry name" value="SAM-dependent_MTases_sf"/>
</dbReference>
<dbReference type="PANTHER" id="PTHR37211">
    <property type="entry name" value="EXPRESSED PROTEIN"/>
    <property type="match status" value="1"/>
</dbReference>
<dbReference type="Gene3D" id="2.20.25.110">
    <property type="entry name" value="S-adenosyl-L-methionine-dependent methyltransferases"/>
    <property type="match status" value="1"/>
</dbReference>
<dbReference type="PANTHER" id="PTHR37211:SF1">
    <property type="entry name" value="EXPRESSED PROTEIN"/>
    <property type="match status" value="1"/>
</dbReference>
<accession>A0A445AAJ1</accession>
<evidence type="ECO:0000256" key="1">
    <source>
        <dbReference type="SAM" id="MobiDB-lite"/>
    </source>
</evidence>
<reference evidence="2 3" key="1">
    <citation type="submission" date="2019-01" db="EMBL/GenBank/DDBJ databases">
        <title>Sequencing of cultivated peanut Arachis hypogaea provides insights into genome evolution and oil improvement.</title>
        <authorList>
            <person name="Chen X."/>
        </authorList>
    </citation>
    <scope>NUCLEOTIDE SEQUENCE [LARGE SCALE GENOMIC DNA]</scope>
    <source>
        <strain evidence="3">cv. Fuhuasheng</strain>
        <tissue evidence="2">Leaves</tissue>
    </source>
</reference>
<keyword evidence="3" id="KW-1185">Reference proteome</keyword>
<dbReference type="Proteomes" id="UP000289738">
    <property type="component" value="Chromosome B03"/>
</dbReference>
<feature type="compositionally biased region" description="Acidic residues" evidence="1">
    <location>
        <begin position="94"/>
        <end position="112"/>
    </location>
</feature>
<dbReference type="Gene3D" id="3.40.50.150">
    <property type="entry name" value="Vaccinia Virus protein VP39"/>
    <property type="match status" value="1"/>
</dbReference>
<proteinExistence type="predicted"/>
<comment type="caution">
    <text evidence="2">The sequence shown here is derived from an EMBL/GenBank/DDBJ whole genome shotgun (WGS) entry which is preliminary data.</text>
</comment>
<feature type="region of interest" description="Disordered" evidence="1">
    <location>
        <begin position="81"/>
        <end position="116"/>
    </location>
</feature>
<dbReference type="AlphaFoldDB" id="A0A445AAJ1"/>
<name>A0A445AAJ1_ARAHY</name>
<protein>
    <submittedName>
        <fullName evidence="2">Uncharacterized protein</fullName>
    </submittedName>
</protein>
<gene>
    <name evidence="2" type="ORF">Ahy_B03g068654</name>
</gene>
<evidence type="ECO:0000313" key="3">
    <source>
        <dbReference type="Proteomes" id="UP000289738"/>
    </source>
</evidence>
<dbReference type="SUPFAM" id="SSF53335">
    <property type="entry name" value="S-adenosyl-L-methionine-dependent methyltransferases"/>
    <property type="match status" value="1"/>
</dbReference>
<organism evidence="2 3">
    <name type="scientific">Arachis hypogaea</name>
    <name type="common">Peanut</name>
    <dbReference type="NCBI Taxonomy" id="3818"/>
    <lineage>
        <taxon>Eukaryota</taxon>
        <taxon>Viridiplantae</taxon>
        <taxon>Streptophyta</taxon>
        <taxon>Embryophyta</taxon>
        <taxon>Tracheophyta</taxon>
        <taxon>Spermatophyta</taxon>
        <taxon>Magnoliopsida</taxon>
        <taxon>eudicotyledons</taxon>
        <taxon>Gunneridae</taxon>
        <taxon>Pentapetalae</taxon>
        <taxon>rosids</taxon>
        <taxon>fabids</taxon>
        <taxon>Fabales</taxon>
        <taxon>Fabaceae</taxon>
        <taxon>Papilionoideae</taxon>
        <taxon>50 kb inversion clade</taxon>
        <taxon>dalbergioids sensu lato</taxon>
        <taxon>Dalbergieae</taxon>
        <taxon>Pterocarpus clade</taxon>
        <taxon>Arachis</taxon>
    </lineage>
</organism>
<sequence length="445" mass="51384">MREGHRCLDWYGGGSPPKGSAFLWCTERKREGQRLPSKEGLERDRGGGYSIWCGGMGKREKQKQKHQRGLARGAFYYLQDQSEIDDTPRLPPADEVEEADDENHSEEDEEEEERMKIHEHLSDDMPSKFHLYQQSVQSPKGDISYMQKFFLMYVGGRMPLHLQEDFCGTALLSTEWLRSDPRRTAVGLDLDVEALHWCMENNIPKVGADGFSRISLYHGNVLQPLQSKLVKMDPQEQLRNTSLTEDAANLQAGLLESDLQTGSASEDAESNKRGFPPRRDIVCAFNYSCCCLHKRADLVLYFKHAHDALSAKGGIFVMDLYGGTSSENKLRLQRRFPNFTYVWEQAEFDIIQRKTRISLHFHLNKQQRKLRHAFSYSWRLWTLPEVKDCLEEAGFRSVHFWIREMPDTTEIVRTEGLGARKDIKYEEATNFQQQDSWNAYIVGVA</sequence>
<evidence type="ECO:0000313" key="2">
    <source>
        <dbReference type="EMBL" id="RYR23429.1"/>
    </source>
</evidence>